<reference evidence="9" key="1">
    <citation type="submission" date="2020-05" db="UniProtKB">
        <authorList>
            <consortium name="EnsemblMetazoa"/>
        </authorList>
    </citation>
    <scope>IDENTIFICATION</scope>
    <source>
        <strain evidence="9">BB02</strain>
    </source>
</reference>
<dbReference type="Pfam" id="PF12017">
    <property type="entry name" value="Tnp_P_element"/>
    <property type="match status" value="1"/>
</dbReference>
<dbReference type="KEGG" id="bgt:106073721"/>
<keyword evidence="6" id="KW-0175">Coiled coil</keyword>
<feature type="coiled-coil region" evidence="6">
    <location>
        <begin position="211"/>
        <end position="238"/>
    </location>
</feature>
<dbReference type="GO" id="GO:0003677">
    <property type="term" value="F:DNA binding"/>
    <property type="evidence" value="ECO:0007669"/>
    <property type="project" value="UniProtKB-UniRule"/>
</dbReference>
<evidence type="ECO:0000313" key="9">
    <source>
        <dbReference type="EnsemblMetazoa" id="BGLB030635-PA"/>
    </source>
</evidence>
<dbReference type="InterPro" id="IPR021896">
    <property type="entry name" value="THAP9-like_HTH"/>
</dbReference>
<gene>
    <name evidence="9" type="primary">106073721</name>
</gene>
<dbReference type="SMART" id="SM00980">
    <property type="entry name" value="THAP"/>
    <property type="match status" value="1"/>
</dbReference>
<sequence>MTRACSHVRCPVVRMKHYRIQGITFFRFPHNLDIRQKWIKAMERGEEWNPDAYDFVDSTHFTDEDFDEMHNLKPQAIPTIFGRITNVRTVLYYPIEPRPAATADDNETLNKVNHVTTEIVYPSENRTTSTADDKGALDKVNHVTTEIVHPSENRTTSTADDKEALDKCHDYAAACPQILKHKLEIANNKVAGLRRKLRSSKGIQVYYKRKAVSLKKDLKEKNKLIKELKTQLEQFKDFPMHLFTKPSRSSTYSNEQMSFALTLHSHSPKAYDYLATLLNLPATRTLRRRRAKNDVCPVSVNDDASVSTNNGSSVSTNNGSSVSTNNGSSVSTNNGSSVSTNNGSSVSTNDGSSTSVNDGSSVSVYHGSPLLINDVFSLLTNDGSPVLTNVTPVLTNDGSPRLINYGSLVFTNDGSLLLNNDGTPVLSIDGLHF</sequence>
<accession>A0A2C9LG52</accession>
<evidence type="ECO:0000256" key="3">
    <source>
        <dbReference type="ARBA" id="ARBA00022833"/>
    </source>
</evidence>
<dbReference type="InterPro" id="IPR052224">
    <property type="entry name" value="THAP_domain_protein"/>
</dbReference>
<dbReference type="VEuPathDB" id="VectorBase:BGLAX_035134"/>
<keyword evidence="1" id="KW-0479">Metal-binding</keyword>
<dbReference type="Proteomes" id="UP000076420">
    <property type="component" value="Unassembled WGS sequence"/>
</dbReference>
<proteinExistence type="predicted"/>
<dbReference type="SUPFAM" id="SSF57716">
    <property type="entry name" value="Glucocorticoid receptor-like (DNA-binding domain)"/>
    <property type="match status" value="1"/>
</dbReference>
<dbReference type="PANTHER" id="PTHR46927:SF3">
    <property type="entry name" value="THAP-TYPE DOMAIN-CONTAINING PROTEIN"/>
    <property type="match status" value="1"/>
</dbReference>
<dbReference type="Pfam" id="PF05485">
    <property type="entry name" value="THAP"/>
    <property type="match status" value="1"/>
</dbReference>
<feature type="region of interest" description="Disordered" evidence="7">
    <location>
        <begin position="299"/>
        <end position="360"/>
    </location>
</feature>
<dbReference type="GO" id="GO:0008270">
    <property type="term" value="F:zinc ion binding"/>
    <property type="evidence" value="ECO:0007669"/>
    <property type="project" value="UniProtKB-KW"/>
</dbReference>
<evidence type="ECO:0000256" key="7">
    <source>
        <dbReference type="SAM" id="MobiDB-lite"/>
    </source>
</evidence>
<feature type="compositionally biased region" description="Low complexity" evidence="7">
    <location>
        <begin position="305"/>
        <end position="360"/>
    </location>
</feature>
<evidence type="ECO:0000259" key="8">
    <source>
        <dbReference type="PROSITE" id="PS50950"/>
    </source>
</evidence>
<evidence type="ECO:0000313" key="10">
    <source>
        <dbReference type="Proteomes" id="UP000076420"/>
    </source>
</evidence>
<evidence type="ECO:0000256" key="2">
    <source>
        <dbReference type="ARBA" id="ARBA00022771"/>
    </source>
</evidence>
<dbReference type="VEuPathDB" id="VectorBase:BGLB030635"/>
<dbReference type="InterPro" id="IPR011050">
    <property type="entry name" value="Pectin_lyase_fold/virulence"/>
</dbReference>
<dbReference type="SUPFAM" id="SSF51126">
    <property type="entry name" value="Pectin lyase-like"/>
    <property type="match status" value="1"/>
</dbReference>
<evidence type="ECO:0000256" key="1">
    <source>
        <dbReference type="ARBA" id="ARBA00022723"/>
    </source>
</evidence>
<keyword evidence="3" id="KW-0862">Zinc</keyword>
<dbReference type="PANTHER" id="PTHR46927">
    <property type="entry name" value="AGAP005574-PA"/>
    <property type="match status" value="1"/>
</dbReference>
<evidence type="ECO:0000256" key="5">
    <source>
        <dbReference type="PROSITE-ProRule" id="PRU00309"/>
    </source>
</evidence>
<dbReference type="PROSITE" id="PS50950">
    <property type="entry name" value="ZF_THAP"/>
    <property type="match status" value="1"/>
</dbReference>
<dbReference type="OrthoDB" id="7312725at2759"/>
<protein>
    <recommendedName>
        <fullName evidence="8">THAP-type domain-containing protein</fullName>
    </recommendedName>
</protein>
<name>A0A2C9LG52_BIOGL</name>
<evidence type="ECO:0000256" key="6">
    <source>
        <dbReference type="SAM" id="Coils"/>
    </source>
</evidence>
<keyword evidence="4 5" id="KW-0238">DNA-binding</keyword>
<dbReference type="SMART" id="SM00692">
    <property type="entry name" value="DM3"/>
    <property type="match status" value="1"/>
</dbReference>
<dbReference type="AlphaFoldDB" id="A0A2C9LG52"/>
<organism evidence="9 10">
    <name type="scientific">Biomphalaria glabrata</name>
    <name type="common">Bloodfluke planorb</name>
    <name type="synonym">Freshwater snail</name>
    <dbReference type="NCBI Taxonomy" id="6526"/>
    <lineage>
        <taxon>Eukaryota</taxon>
        <taxon>Metazoa</taxon>
        <taxon>Spiralia</taxon>
        <taxon>Lophotrochozoa</taxon>
        <taxon>Mollusca</taxon>
        <taxon>Gastropoda</taxon>
        <taxon>Heterobranchia</taxon>
        <taxon>Euthyneura</taxon>
        <taxon>Panpulmonata</taxon>
        <taxon>Hygrophila</taxon>
        <taxon>Lymnaeoidea</taxon>
        <taxon>Planorbidae</taxon>
        <taxon>Biomphalaria</taxon>
    </lineage>
</organism>
<feature type="domain" description="THAP-type" evidence="8">
    <location>
        <begin position="1"/>
        <end position="81"/>
    </location>
</feature>
<dbReference type="EnsemblMetazoa" id="BGLB030635-RA">
    <property type="protein sequence ID" value="BGLB030635-PA"/>
    <property type="gene ID" value="BGLB030635"/>
</dbReference>
<dbReference type="InterPro" id="IPR006612">
    <property type="entry name" value="THAP_Znf"/>
</dbReference>
<evidence type="ECO:0000256" key="4">
    <source>
        <dbReference type="ARBA" id="ARBA00023125"/>
    </source>
</evidence>
<keyword evidence="2 5" id="KW-0863">Zinc-finger</keyword>